<dbReference type="OrthoDB" id="10035969at2759"/>
<dbReference type="PANTHER" id="PTHR11319:SF35">
    <property type="entry name" value="OUTER MEMBRANE PROTEIN PMPC-RELATED"/>
    <property type="match status" value="1"/>
</dbReference>
<evidence type="ECO:0000256" key="2">
    <source>
        <dbReference type="SAM" id="Phobius"/>
    </source>
</evidence>
<feature type="transmembrane region" description="Helical" evidence="2">
    <location>
        <begin position="489"/>
        <end position="508"/>
    </location>
</feature>
<dbReference type="InterPro" id="IPR009030">
    <property type="entry name" value="Growth_fac_rcpt_cys_sf"/>
</dbReference>
<keyword evidence="2" id="KW-1133">Transmembrane helix</keyword>
<keyword evidence="2" id="KW-0812">Transmembrane</keyword>
<organism evidence="3 4">
    <name type="scientific">Halteria grandinella</name>
    <dbReference type="NCBI Taxonomy" id="5974"/>
    <lineage>
        <taxon>Eukaryota</taxon>
        <taxon>Sar</taxon>
        <taxon>Alveolata</taxon>
        <taxon>Ciliophora</taxon>
        <taxon>Intramacronucleata</taxon>
        <taxon>Spirotrichea</taxon>
        <taxon>Stichotrichia</taxon>
        <taxon>Sporadotrichida</taxon>
        <taxon>Halteriidae</taxon>
        <taxon>Halteria</taxon>
    </lineage>
</organism>
<sequence>MQTDGVDMSIPDNNHNLKKNSFSRLETAILDDLIPEAGSQILDVQIGLRECLSGEQLLQNGRCQKCPQGQYLLVSPSEPQACKDCNNQVSECLGGSEIYPLPGYWRSSDQSDFFLQCLYPEACIGRLGKSYSSSGVCAEGYQGIMCADCQTGYSKIQASHKCKKCPESRNSNVLLIIGVILLMILVVFILVRSNLRQSTEKNYLPVFFRILLNHLQILSLTASFDMHWPEELVSYFKGMELISDAQQQVLSIDCLMMGYSIFVEYRLKYIRTIFLAVLPLMMIFISIIVWIMIIKMNSRFRREQLNKPEVFQSPQDYDSKIVSIVLDQSMNSLRKVEESQSPVIKEFEVHQSSTGIKSKIIMTIIVILFLIHPSITKEMFGIFNCKSIEGVNRLYSDLQLTCYTGDHSFLALAVAVPSIIVYSIGIPIIGFALLFKNRASLDKASFKQRYGFLYNGYRQGISQYWEIVVIYRKVILIFIQIFLIQRGKITQAMVTMIFLVLCIIFLKFTQPYNRLYLNQLEILSLLTSTVSIYFGIFFISNTQKNETGVSDTNLTRGESLFMFLAIVFVHLGFFIFWLHSFVIEFRALIRQKFPKLYTIFFLCCKKDQYLLEKELDDYQLKIQPFLTKYADLMTYFENKLKMYRKGQIPIEDKQLREKIIMLIQFKSQVEKTKNFRGANLKDFYKVEEIIQLRHLHHGQQPSSLQDSMQIMLGNSKLIDSTVDVPEVLSERQISSVPRKKEKTGKKAIKVKPTIISAKSKEDFTSHEPHYKSSLFKQLQKVSLSHVVVAPQREIVIGDATSFQSESKREELIESMFIEESQQKPFRDVHQSAWKKGISQEKQ</sequence>
<name>A0A8J8P636_HALGN</name>
<feature type="transmembrane region" description="Helical" evidence="2">
    <location>
        <begin position="409"/>
        <end position="435"/>
    </location>
</feature>
<feature type="transmembrane region" description="Helical" evidence="2">
    <location>
        <begin position="173"/>
        <end position="191"/>
    </location>
</feature>
<protein>
    <submittedName>
        <fullName evidence="3">Uncharacterized protein</fullName>
    </submittedName>
</protein>
<dbReference type="EMBL" id="RRYP01000063">
    <property type="protein sequence ID" value="TNV88141.1"/>
    <property type="molecule type" value="Genomic_DNA"/>
</dbReference>
<dbReference type="PANTHER" id="PTHR11319">
    <property type="entry name" value="G PROTEIN-COUPLED RECEPTOR-RELATED"/>
    <property type="match status" value="1"/>
</dbReference>
<dbReference type="Proteomes" id="UP000785679">
    <property type="component" value="Unassembled WGS sequence"/>
</dbReference>
<reference evidence="3" key="1">
    <citation type="submission" date="2019-06" db="EMBL/GenBank/DDBJ databases">
        <authorList>
            <person name="Zheng W."/>
        </authorList>
    </citation>
    <scope>NUCLEOTIDE SEQUENCE</scope>
    <source>
        <strain evidence="3">QDHG01</strain>
    </source>
</reference>
<dbReference type="AlphaFoldDB" id="A0A8J8P636"/>
<evidence type="ECO:0000313" key="4">
    <source>
        <dbReference type="Proteomes" id="UP000785679"/>
    </source>
</evidence>
<feature type="transmembrane region" description="Helical" evidence="2">
    <location>
        <begin position="464"/>
        <end position="483"/>
    </location>
</feature>
<feature type="transmembrane region" description="Helical" evidence="2">
    <location>
        <begin position="520"/>
        <end position="540"/>
    </location>
</feature>
<dbReference type="SUPFAM" id="SSF57184">
    <property type="entry name" value="Growth factor receptor domain"/>
    <property type="match status" value="1"/>
</dbReference>
<keyword evidence="4" id="KW-1185">Reference proteome</keyword>
<keyword evidence="2" id="KW-0472">Membrane</keyword>
<proteinExistence type="predicted"/>
<accession>A0A8J8P636</accession>
<feature type="transmembrane region" description="Helical" evidence="2">
    <location>
        <begin position="560"/>
        <end position="583"/>
    </location>
</feature>
<gene>
    <name evidence="3" type="ORF">FGO68_gene674</name>
</gene>
<evidence type="ECO:0000313" key="3">
    <source>
        <dbReference type="EMBL" id="TNV88141.1"/>
    </source>
</evidence>
<comment type="caution">
    <text evidence="3">The sequence shown here is derived from an EMBL/GenBank/DDBJ whole genome shotgun (WGS) entry which is preliminary data.</text>
</comment>
<evidence type="ECO:0000256" key="1">
    <source>
        <dbReference type="SAM" id="MobiDB-lite"/>
    </source>
</evidence>
<feature type="transmembrane region" description="Helical" evidence="2">
    <location>
        <begin position="269"/>
        <end position="293"/>
    </location>
</feature>
<feature type="region of interest" description="Disordered" evidence="1">
    <location>
        <begin position="822"/>
        <end position="842"/>
    </location>
</feature>
<feature type="transmembrane region" description="Helical" evidence="2">
    <location>
        <begin position="360"/>
        <end position="376"/>
    </location>
</feature>